<dbReference type="Proteomes" id="UP000241818">
    <property type="component" value="Unassembled WGS sequence"/>
</dbReference>
<evidence type="ECO:0000313" key="2">
    <source>
        <dbReference type="EMBL" id="PSS20426.1"/>
    </source>
</evidence>
<gene>
    <name evidence="2" type="ORF">M430DRAFT_34708</name>
</gene>
<dbReference type="EMBL" id="KZ679010">
    <property type="protein sequence ID" value="PSS20426.1"/>
    <property type="molecule type" value="Genomic_DNA"/>
</dbReference>
<dbReference type="GeneID" id="36574679"/>
<keyword evidence="3" id="KW-1185">Reference proteome</keyword>
<evidence type="ECO:0000313" key="3">
    <source>
        <dbReference type="Proteomes" id="UP000241818"/>
    </source>
</evidence>
<protein>
    <submittedName>
        <fullName evidence="2">Uncharacterized protein</fullName>
    </submittedName>
</protein>
<sequence length="77" mass="8624">MRKTQQQPRRKQLRTSEFLLVVPSCSAGRGKAGQSCTHRDAVAMTDGCQGSSQRFQNLGRDDRGDVWERVGNGMRDI</sequence>
<dbReference type="InParanoid" id="A0A2T3B465"/>
<dbReference type="AlphaFoldDB" id="A0A2T3B465"/>
<feature type="compositionally biased region" description="Basic and acidic residues" evidence="1">
    <location>
        <begin position="59"/>
        <end position="68"/>
    </location>
</feature>
<proteinExistence type="predicted"/>
<evidence type="ECO:0000256" key="1">
    <source>
        <dbReference type="SAM" id="MobiDB-lite"/>
    </source>
</evidence>
<name>A0A2T3B465_AMORE</name>
<reference evidence="2 3" key="1">
    <citation type="journal article" date="2018" name="New Phytol.">
        <title>Comparative genomics and transcriptomics depict ericoid mycorrhizal fungi as versatile saprotrophs and plant mutualists.</title>
        <authorList>
            <person name="Martino E."/>
            <person name="Morin E."/>
            <person name="Grelet G.A."/>
            <person name="Kuo A."/>
            <person name="Kohler A."/>
            <person name="Daghino S."/>
            <person name="Barry K.W."/>
            <person name="Cichocki N."/>
            <person name="Clum A."/>
            <person name="Dockter R.B."/>
            <person name="Hainaut M."/>
            <person name="Kuo R.C."/>
            <person name="LaButti K."/>
            <person name="Lindahl B.D."/>
            <person name="Lindquist E.A."/>
            <person name="Lipzen A."/>
            <person name="Khouja H.R."/>
            <person name="Magnuson J."/>
            <person name="Murat C."/>
            <person name="Ohm R.A."/>
            <person name="Singer S.W."/>
            <person name="Spatafora J.W."/>
            <person name="Wang M."/>
            <person name="Veneault-Fourrey C."/>
            <person name="Henrissat B."/>
            <person name="Grigoriev I.V."/>
            <person name="Martin F.M."/>
            <person name="Perotto S."/>
        </authorList>
    </citation>
    <scope>NUCLEOTIDE SEQUENCE [LARGE SCALE GENOMIC DNA]</scope>
    <source>
        <strain evidence="2 3">ATCC 22711</strain>
    </source>
</reference>
<dbReference type="RefSeq" id="XP_024721696.1">
    <property type="nucleotide sequence ID" value="XM_024866598.1"/>
</dbReference>
<feature type="region of interest" description="Disordered" evidence="1">
    <location>
        <begin position="49"/>
        <end position="77"/>
    </location>
</feature>
<accession>A0A2T3B465</accession>
<organism evidence="2 3">
    <name type="scientific">Amorphotheca resinae ATCC 22711</name>
    <dbReference type="NCBI Taxonomy" id="857342"/>
    <lineage>
        <taxon>Eukaryota</taxon>
        <taxon>Fungi</taxon>
        <taxon>Dikarya</taxon>
        <taxon>Ascomycota</taxon>
        <taxon>Pezizomycotina</taxon>
        <taxon>Leotiomycetes</taxon>
        <taxon>Helotiales</taxon>
        <taxon>Amorphothecaceae</taxon>
        <taxon>Amorphotheca</taxon>
    </lineage>
</organism>